<accession>K0TLP3</accession>
<proteinExistence type="predicted"/>
<protein>
    <submittedName>
        <fullName evidence="2">Uncharacterized protein</fullName>
    </submittedName>
</protein>
<gene>
    <name evidence="2" type="ORF">THAOC_02789</name>
</gene>
<sequence>MVGRWVKSFPLGLVAWRGKETQQLPRPWRFRRRGKSEGFLLEVSGRSRGWARCAFVAPCLVNGIRSLSLVPICSEALWQRQDRPRGSDGRGEGAEPWSLGRHLWPHDHEEISRGLPKLQTVTFERDTQHSLDSESPPRAPSLRSGRTGVYDRTPWA</sequence>
<dbReference type="EMBL" id="AGNL01002909">
    <property type="protein sequence ID" value="EJK75486.1"/>
    <property type="molecule type" value="Genomic_DNA"/>
</dbReference>
<dbReference type="AlphaFoldDB" id="K0TLP3"/>
<name>K0TLP3_THAOC</name>
<evidence type="ECO:0000313" key="2">
    <source>
        <dbReference type="EMBL" id="EJK75486.1"/>
    </source>
</evidence>
<dbReference type="Proteomes" id="UP000266841">
    <property type="component" value="Unassembled WGS sequence"/>
</dbReference>
<organism evidence="2 3">
    <name type="scientific">Thalassiosira oceanica</name>
    <name type="common">Marine diatom</name>
    <dbReference type="NCBI Taxonomy" id="159749"/>
    <lineage>
        <taxon>Eukaryota</taxon>
        <taxon>Sar</taxon>
        <taxon>Stramenopiles</taxon>
        <taxon>Ochrophyta</taxon>
        <taxon>Bacillariophyta</taxon>
        <taxon>Coscinodiscophyceae</taxon>
        <taxon>Thalassiosirophycidae</taxon>
        <taxon>Thalassiosirales</taxon>
        <taxon>Thalassiosiraceae</taxon>
        <taxon>Thalassiosira</taxon>
    </lineage>
</organism>
<evidence type="ECO:0000313" key="3">
    <source>
        <dbReference type="Proteomes" id="UP000266841"/>
    </source>
</evidence>
<keyword evidence="3" id="KW-1185">Reference proteome</keyword>
<comment type="caution">
    <text evidence="2">The sequence shown here is derived from an EMBL/GenBank/DDBJ whole genome shotgun (WGS) entry which is preliminary data.</text>
</comment>
<feature type="region of interest" description="Disordered" evidence="1">
    <location>
        <begin position="116"/>
        <end position="156"/>
    </location>
</feature>
<feature type="compositionally biased region" description="Basic and acidic residues" evidence="1">
    <location>
        <begin position="81"/>
        <end position="93"/>
    </location>
</feature>
<evidence type="ECO:0000256" key="1">
    <source>
        <dbReference type="SAM" id="MobiDB-lite"/>
    </source>
</evidence>
<feature type="region of interest" description="Disordered" evidence="1">
    <location>
        <begin position="81"/>
        <end position="101"/>
    </location>
</feature>
<feature type="compositionally biased region" description="Basic and acidic residues" evidence="1">
    <location>
        <begin position="123"/>
        <end position="132"/>
    </location>
</feature>
<reference evidence="2 3" key="1">
    <citation type="journal article" date="2012" name="Genome Biol.">
        <title>Genome and low-iron response of an oceanic diatom adapted to chronic iron limitation.</title>
        <authorList>
            <person name="Lommer M."/>
            <person name="Specht M."/>
            <person name="Roy A.S."/>
            <person name="Kraemer L."/>
            <person name="Andreson R."/>
            <person name="Gutowska M.A."/>
            <person name="Wolf J."/>
            <person name="Bergner S.V."/>
            <person name="Schilhabel M.B."/>
            <person name="Klostermeier U.C."/>
            <person name="Beiko R.G."/>
            <person name="Rosenstiel P."/>
            <person name="Hippler M."/>
            <person name="Laroche J."/>
        </authorList>
    </citation>
    <scope>NUCLEOTIDE SEQUENCE [LARGE SCALE GENOMIC DNA]</scope>
    <source>
        <strain evidence="2 3">CCMP1005</strain>
    </source>
</reference>